<keyword evidence="2" id="KW-0597">Phosphoprotein</keyword>
<organism evidence="6 7">
    <name type="scientific">Cohnella suwonensis</name>
    <dbReference type="NCBI Taxonomy" id="696072"/>
    <lineage>
        <taxon>Bacteria</taxon>
        <taxon>Bacillati</taxon>
        <taxon>Bacillota</taxon>
        <taxon>Bacilli</taxon>
        <taxon>Bacillales</taxon>
        <taxon>Paenibacillaceae</taxon>
        <taxon>Cohnella</taxon>
    </lineage>
</organism>
<reference evidence="7" key="1">
    <citation type="journal article" date="2019" name="Int. J. Syst. Evol. Microbiol.">
        <title>The Global Catalogue of Microorganisms (GCM) 10K type strain sequencing project: providing services to taxonomists for standard genome sequencing and annotation.</title>
        <authorList>
            <consortium name="The Broad Institute Genomics Platform"/>
            <consortium name="The Broad Institute Genome Sequencing Center for Infectious Disease"/>
            <person name="Wu L."/>
            <person name="Ma J."/>
        </authorList>
    </citation>
    <scope>NUCLEOTIDE SEQUENCE [LARGE SCALE GENOMIC DNA]</scope>
    <source>
        <strain evidence="7">CCUG 57113</strain>
    </source>
</reference>
<comment type="similarity">
    <text evidence="1">Belongs to the strictosidine synthase family.</text>
</comment>
<dbReference type="InterPro" id="IPR018119">
    <property type="entry name" value="Strictosidine_synth_cons-reg"/>
</dbReference>
<keyword evidence="3" id="KW-0325">Glycoprotein</keyword>
<protein>
    <submittedName>
        <fullName evidence="6">SMP-30/gluconolactonase/LRE family protein</fullName>
    </submittedName>
</protein>
<dbReference type="PANTHER" id="PTHR10426">
    <property type="entry name" value="STRICTOSIDINE SYNTHASE-RELATED"/>
    <property type="match status" value="1"/>
</dbReference>
<gene>
    <name evidence="6" type="ORF">ACFPPD_15620</name>
</gene>
<keyword evidence="4" id="KW-0812">Transmembrane</keyword>
<evidence type="ECO:0000313" key="7">
    <source>
        <dbReference type="Proteomes" id="UP001596105"/>
    </source>
</evidence>
<dbReference type="Gene3D" id="2.120.10.30">
    <property type="entry name" value="TolB, C-terminal domain"/>
    <property type="match status" value="1"/>
</dbReference>
<dbReference type="RefSeq" id="WP_209751373.1">
    <property type="nucleotide sequence ID" value="NZ_JBHSMH010000053.1"/>
</dbReference>
<evidence type="ECO:0000256" key="2">
    <source>
        <dbReference type="ARBA" id="ARBA00022553"/>
    </source>
</evidence>
<evidence type="ECO:0000256" key="1">
    <source>
        <dbReference type="ARBA" id="ARBA00009191"/>
    </source>
</evidence>
<evidence type="ECO:0000256" key="3">
    <source>
        <dbReference type="ARBA" id="ARBA00023180"/>
    </source>
</evidence>
<evidence type="ECO:0000259" key="5">
    <source>
        <dbReference type="Pfam" id="PF03088"/>
    </source>
</evidence>
<comment type="caution">
    <text evidence="6">The sequence shown here is derived from an EMBL/GenBank/DDBJ whole genome shotgun (WGS) entry which is preliminary data.</text>
</comment>
<feature type="domain" description="Strictosidine synthase conserved region" evidence="5">
    <location>
        <begin position="271"/>
        <end position="356"/>
    </location>
</feature>
<proteinExistence type="inferred from homology"/>
<dbReference type="PANTHER" id="PTHR10426:SF88">
    <property type="entry name" value="ADIPOCYTE PLASMA MEMBRANE-ASSOCIATED PROTEIN HEMOMUCIN-RELATED"/>
    <property type="match status" value="1"/>
</dbReference>
<dbReference type="InterPro" id="IPR011042">
    <property type="entry name" value="6-blade_b-propeller_TolB-like"/>
</dbReference>
<sequence>MYVFVSRIKRKSLIQMFWLRVIVFITRIKRISGLISLDTKKELGHFWVREIWKDKGSMISYRRSPKHRHLFQKMKGLFDGLDTIQYETDSIPNWDTIVARMATEKPGGENAIKMKTRIIKGFKKMIVMFLIMVLLMIGIMVFIVPSPIDPVAWHPPAKPSEEGALQQNSLLSSSILLAKGLLKQPEDIVFDDQGRLYTGNKDGTIRRLNPENTENIETFAETGGYPLGLQFDKEGHLIAAVKNKGLMSINANGDVALLTDQVEGTPITYANEVAISSDGTVYFTDSSTKYDLGWPFDILEGRPHGRLLSYDPRSKKTRMILNKLYFANGIVLSKNEDYLLISETSRYRIIRYWLKGTMAGTIDVFADNLPNMPDNISVDQSGDLWVGGSKRIDFVDFLQSRSFLKKQMAKLPYGLLKKIPTIKRYGYVLRLDSNGEIKQTLHDPSGNVYAISSVVKKENTLYFGTLFGDFVGQYTLEDVQNASAE</sequence>
<dbReference type="EMBL" id="JBHSMH010000053">
    <property type="protein sequence ID" value="MFC5470137.1"/>
    <property type="molecule type" value="Genomic_DNA"/>
</dbReference>
<keyword evidence="4" id="KW-1133">Transmembrane helix</keyword>
<dbReference type="Pfam" id="PF03088">
    <property type="entry name" value="Str_synth"/>
    <property type="match status" value="1"/>
</dbReference>
<accession>A0ABW0LZ07</accession>
<dbReference type="SUPFAM" id="SSF63829">
    <property type="entry name" value="Calcium-dependent phosphotriesterase"/>
    <property type="match status" value="1"/>
</dbReference>
<dbReference type="Proteomes" id="UP001596105">
    <property type="component" value="Unassembled WGS sequence"/>
</dbReference>
<evidence type="ECO:0000313" key="6">
    <source>
        <dbReference type="EMBL" id="MFC5470137.1"/>
    </source>
</evidence>
<keyword evidence="4" id="KW-0472">Membrane</keyword>
<dbReference type="Pfam" id="PF20067">
    <property type="entry name" value="SSL_N"/>
    <property type="match status" value="1"/>
</dbReference>
<feature type="transmembrane region" description="Helical" evidence="4">
    <location>
        <begin position="125"/>
        <end position="144"/>
    </location>
</feature>
<keyword evidence="7" id="KW-1185">Reference proteome</keyword>
<name>A0ABW0LZ07_9BACL</name>
<evidence type="ECO:0000256" key="4">
    <source>
        <dbReference type="SAM" id="Phobius"/>
    </source>
</evidence>